<dbReference type="Pfam" id="PF00248">
    <property type="entry name" value="Aldo_ket_red"/>
    <property type="match status" value="1"/>
</dbReference>
<dbReference type="InterPro" id="IPR023210">
    <property type="entry name" value="NADP_OxRdtase_dom"/>
</dbReference>
<sequence>MTITKDGRLGDAAVTRMGYGAMQLAGPGVFGPPADPDECRAVLRRVVELGINHIDTSDFYGPYVVNELIAEALHPYPEDLVLVTKVGARRDEQGGWPPARSPQELRTQVHENLQRLKVDRLDVVNYRIGGIHGPEEEPLDDGFAALAELREQGLIKDLGLSNVTIAQLHAAQEIAPVVCVQNAFNAADQSDAPMLAECERQGIAYVPFFPLGGFTPLQEQVLHDVAARHGATDRQVALAWLLHRSPAILLIPGTSSRAHLEQNVAAGELKLTEQDMADLAK</sequence>
<evidence type="ECO:0000313" key="4">
    <source>
        <dbReference type="Proteomes" id="UP000295444"/>
    </source>
</evidence>
<feature type="domain" description="NADP-dependent oxidoreductase" evidence="2">
    <location>
        <begin position="16"/>
        <end position="280"/>
    </location>
</feature>
<dbReference type="Proteomes" id="UP000295444">
    <property type="component" value="Unassembled WGS sequence"/>
</dbReference>
<dbReference type="AlphaFoldDB" id="A0A4R6SPS0"/>
<evidence type="ECO:0000256" key="1">
    <source>
        <dbReference type="ARBA" id="ARBA00023002"/>
    </source>
</evidence>
<proteinExistence type="predicted"/>
<dbReference type="EMBL" id="SNXZ01000001">
    <property type="protein sequence ID" value="TDQ05580.1"/>
    <property type="molecule type" value="Genomic_DNA"/>
</dbReference>
<keyword evidence="1" id="KW-0560">Oxidoreductase</keyword>
<dbReference type="PANTHER" id="PTHR43625:SF40">
    <property type="entry name" value="ALDO-KETO REDUCTASE YAKC [NADP(+)]"/>
    <property type="match status" value="1"/>
</dbReference>
<dbReference type="InterPro" id="IPR050791">
    <property type="entry name" value="Aldo-Keto_reductase"/>
</dbReference>
<organism evidence="3 4">
    <name type="scientific">Labedaea rhizosphaerae</name>
    <dbReference type="NCBI Taxonomy" id="598644"/>
    <lineage>
        <taxon>Bacteria</taxon>
        <taxon>Bacillati</taxon>
        <taxon>Actinomycetota</taxon>
        <taxon>Actinomycetes</taxon>
        <taxon>Pseudonocardiales</taxon>
        <taxon>Pseudonocardiaceae</taxon>
        <taxon>Labedaea</taxon>
    </lineage>
</organism>
<dbReference type="NCBIfam" id="NF007695">
    <property type="entry name" value="PRK10376.1"/>
    <property type="match status" value="1"/>
</dbReference>
<dbReference type="InterPro" id="IPR020471">
    <property type="entry name" value="AKR"/>
</dbReference>
<dbReference type="GO" id="GO:0005737">
    <property type="term" value="C:cytoplasm"/>
    <property type="evidence" value="ECO:0007669"/>
    <property type="project" value="TreeGrafter"/>
</dbReference>
<dbReference type="Gene3D" id="3.20.20.100">
    <property type="entry name" value="NADP-dependent oxidoreductase domain"/>
    <property type="match status" value="1"/>
</dbReference>
<dbReference type="CDD" id="cd19088">
    <property type="entry name" value="AKR_AKR13B1"/>
    <property type="match status" value="1"/>
</dbReference>
<dbReference type="SUPFAM" id="SSF51430">
    <property type="entry name" value="NAD(P)-linked oxidoreductase"/>
    <property type="match status" value="1"/>
</dbReference>
<evidence type="ECO:0000259" key="2">
    <source>
        <dbReference type="Pfam" id="PF00248"/>
    </source>
</evidence>
<protein>
    <submittedName>
        <fullName evidence="3">Aryl-alcohol dehydrogenase-like predicted oxidoreductase</fullName>
    </submittedName>
</protein>
<keyword evidence="4" id="KW-1185">Reference proteome</keyword>
<accession>A0A4R6SPS0</accession>
<evidence type="ECO:0000313" key="3">
    <source>
        <dbReference type="EMBL" id="TDQ05580.1"/>
    </source>
</evidence>
<dbReference type="OrthoDB" id="3216283at2"/>
<dbReference type="GO" id="GO:0016491">
    <property type="term" value="F:oxidoreductase activity"/>
    <property type="evidence" value="ECO:0007669"/>
    <property type="project" value="UniProtKB-KW"/>
</dbReference>
<gene>
    <name evidence="3" type="ORF">EV186_1011554</name>
</gene>
<dbReference type="InterPro" id="IPR036812">
    <property type="entry name" value="NAD(P)_OxRdtase_dom_sf"/>
</dbReference>
<comment type="caution">
    <text evidence="3">The sequence shown here is derived from an EMBL/GenBank/DDBJ whole genome shotgun (WGS) entry which is preliminary data.</text>
</comment>
<name>A0A4R6SPS0_LABRH</name>
<dbReference type="PANTHER" id="PTHR43625">
    <property type="entry name" value="AFLATOXIN B1 ALDEHYDE REDUCTASE"/>
    <property type="match status" value="1"/>
</dbReference>
<dbReference type="PRINTS" id="PR00069">
    <property type="entry name" value="ALDKETRDTASE"/>
</dbReference>
<reference evidence="3 4" key="1">
    <citation type="submission" date="2019-03" db="EMBL/GenBank/DDBJ databases">
        <title>Genomic Encyclopedia of Type Strains, Phase IV (KMG-IV): sequencing the most valuable type-strain genomes for metagenomic binning, comparative biology and taxonomic classification.</title>
        <authorList>
            <person name="Goeker M."/>
        </authorList>
    </citation>
    <scope>NUCLEOTIDE SEQUENCE [LARGE SCALE GENOMIC DNA]</scope>
    <source>
        <strain evidence="3 4">DSM 45361</strain>
    </source>
</reference>
<dbReference type="RefSeq" id="WP_133848298.1">
    <property type="nucleotide sequence ID" value="NZ_SNXZ01000001.1"/>
</dbReference>